<dbReference type="EMBL" id="JAJEQQ010000001">
    <property type="protein sequence ID" value="MCC2226285.1"/>
    <property type="molecule type" value="Genomic_DNA"/>
</dbReference>
<evidence type="ECO:0000313" key="1">
    <source>
        <dbReference type="EMBL" id="MCC2226285.1"/>
    </source>
</evidence>
<organism evidence="1 2">
    <name type="scientific">Blautia fusiformis</name>
    <dbReference type="NCBI Taxonomy" id="2881264"/>
    <lineage>
        <taxon>Bacteria</taxon>
        <taxon>Bacillati</taxon>
        <taxon>Bacillota</taxon>
        <taxon>Clostridia</taxon>
        <taxon>Lachnospirales</taxon>
        <taxon>Lachnospiraceae</taxon>
        <taxon>Blautia</taxon>
    </lineage>
</organism>
<name>A0AAW4W1C6_9FIRM</name>
<dbReference type="Proteomes" id="UP001198612">
    <property type="component" value="Unassembled WGS sequence"/>
</dbReference>
<evidence type="ECO:0000313" key="2">
    <source>
        <dbReference type="Proteomes" id="UP001198612"/>
    </source>
</evidence>
<accession>A0AAW4W1C6</accession>
<proteinExistence type="predicted"/>
<keyword evidence="2" id="KW-1185">Reference proteome</keyword>
<dbReference type="RefSeq" id="WP_195588887.1">
    <property type="nucleotide sequence ID" value="NZ_JAJEQQ010000001.1"/>
</dbReference>
<dbReference type="AlphaFoldDB" id="A0AAW4W1C6"/>
<reference evidence="1 2" key="1">
    <citation type="submission" date="2021-10" db="EMBL/GenBank/DDBJ databases">
        <title>Anaerobic single-cell dispensing facilitates the cultivation of human gut bacteria.</title>
        <authorList>
            <person name="Afrizal A."/>
        </authorList>
    </citation>
    <scope>NUCLEOTIDE SEQUENCE [LARGE SCALE GENOMIC DNA]</scope>
    <source>
        <strain evidence="1 2">CLA-AA-H217</strain>
    </source>
</reference>
<sequence length="103" mass="10699">MNGIRVNNTAASASAIASMGGYGCKKYNVPGGDAEEFKADGIGTFVSVIQAFEDTEILTVKACWDAPTDVDGIIIPAGMCLYVKAESVTISSGCGVIYYEMAS</sequence>
<comment type="caution">
    <text evidence="1">The sequence shown here is derived from an EMBL/GenBank/DDBJ whole genome shotgun (WGS) entry which is preliminary data.</text>
</comment>
<gene>
    <name evidence="1" type="ORF">LKD40_00410</name>
</gene>
<protein>
    <submittedName>
        <fullName evidence="1">Uncharacterized protein</fullName>
    </submittedName>
</protein>
<dbReference type="PROSITE" id="PS51257">
    <property type="entry name" value="PROKAR_LIPOPROTEIN"/>
    <property type="match status" value="1"/>
</dbReference>